<protein>
    <recommendedName>
        <fullName evidence="3">Tle cognate immunity protein 4 N-terminal domain-containing protein</fullName>
    </recommendedName>
</protein>
<dbReference type="Pfam" id="PF18443">
    <property type="entry name" value="Tli4_N"/>
    <property type="match status" value="1"/>
</dbReference>
<comment type="caution">
    <text evidence="4">The sequence shown here is derived from an EMBL/GenBank/DDBJ whole genome shotgun (WGS) entry which is preliminary data.</text>
</comment>
<feature type="region of interest" description="Disordered" evidence="1">
    <location>
        <begin position="256"/>
        <end position="303"/>
    </location>
</feature>
<feature type="signal peptide" evidence="2">
    <location>
        <begin position="1"/>
        <end position="20"/>
    </location>
</feature>
<name>A0A158I8X3_9BURK</name>
<evidence type="ECO:0000256" key="1">
    <source>
        <dbReference type="SAM" id="MobiDB-lite"/>
    </source>
</evidence>
<accession>A0A158I8X3</accession>
<evidence type="ECO:0000256" key="2">
    <source>
        <dbReference type="SAM" id="SignalP"/>
    </source>
</evidence>
<evidence type="ECO:0000313" key="4">
    <source>
        <dbReference type="EMBL" id="SAL53014.1"/>
    </source>
</evidence>
<dbReference type="STRING" id="326474.AWB65_04417"/>
<keyword evidence="2" id="KW-0732">Signal</keyword>
<dbReference type="EMBL" id="FCNW02000027">
    <property type="protein sequence ID" value="SAL53014.1"/>
    <property type="molecule type" value="Genomic_DNA"/>
</dbReference>
<proteinExistence type="predicted"/>
<organism evidence="4 5">
    <name type="scientific">Caballeronia humi</name>
    <dbReference type="NCBI Taxonomy" id="326474"/>
    <lineage>
        <taxon>Bacteria</taxon>
        <taxon>Pseudomonadati</taxon>
        <taxon>Pseudomonadota</taxon>
        <taxon>Betaproteobacteria</taxon>
        <taxon>Burkholderiales</taxon>
        <taxon>Burkholderiaceae</taxon>
        <taxon>Caballeronia</taxon>
    </lineage>
</organism>
<evidence type="ECO:0000313" key="5">
    <source>
        <dbReference type="Proteomes" id="UP000054977"/>
    </source>
</evidence>
<gene>
    <name evidence="4" type="ORF">AWB65_04417</name>
</gene>
<evidence type="ECO:0000259" key="3">
    <source>
        <dbReference type="Pfam" id="PF18443"/>
    </source>
</evidence>
<dbReference type="AlphaFoldDB" id="A0A158I8X3"/>
<reference evidence="4" key="1">
    <citation type="submission" date="2016-01" db="EMBL/GenBank/DDBJ databases">
        <authorList>
            <person name="Peeters C."/>
        </authorList>
    </citation>
    <scope>NUCLEOTIDE SEQUENCE [LARGE SCALE GENOMIC DNA]</scope>
    <source>
        <strain evidence="4">LMG 22934</strain>
    </source>
</reference>
<feature type="compositionally biased region" description="Polar residues" evidence="1">
    <location>
        <begin position="256"/>
        <end position="266"/>
    </location>
</feature>
<feature type="domain" description="Tle cognate immunity protein 4 N-terminal" evidence="3">
    <location>
        <begin position="42"/>
        <end position="189"/>
    </location>
</feature>
<sequence length="303" mass="34627">MNPKAALSILCLALCLSACDKPKALTPRENKTVNDITANLAPRCVGRYLIDMPQDALSFGMTEIQGVRLETLAMTQDAYRDEIAKREAELKSTKSALGYQYLYQHGEARGSGTRYFIRLRSYGDPSDMSRTIEAYKYDRGFRIKFEVQAFDSAHSVFKDEPAIRNRAIKSDVSPKLGLVLDLLEHTRGRRRRRHPDRTRCLLSQRLSSRKGDRSGKRLRRFCFTRQARRQLCPSDRFKYPRTNDVVTAWHQRQSGAQTARWTNDSQGACRARGNASRGVAGRRHDNGRHSRTSLWHGSQFKDG</sequence>
<feature type="chain" id="PRO_5011110849" description="Tle cognate immunity protein 4 N-terminal domain-containing protein" evidence="2">
    <location>
        <begin position="21"/>
        <end position="303"/>
    </location>
</feature>
<dbReference type="Proteomes" id="UP000054977">
    <property type="component" value="Unassembled WGS sequence"/>
</dbReference>
<keyword evidence="5" id="KW-1185">Reference proteome</keyword>
<dbReference type="InterPro" id="IPR040761">
    <property type="entry name" value="Tli4_N"/>
</dbReference>